<gene>
    <name evidence="1" type="ORF">CTI12_AA046420</name>
</gene>
<evidence type="ECO:0000313" key="1">
    <source>
        <dbReference type="EMBL" id="PWA95798.1"/>
    </source>
</evidence>
<evidence type="ECO:0000313" key="2">
    <source>
        <dbReference type="Proteomes" id="UP000245207"/>
    </source>
</evidence>
<name>A0A2U1QCS4_ARTAN</name>
<dbReference type="Proteomes" id="UP000245207">
    <property type="component" value="Unassembled WGS sequence"/>
</dbReference>
<keyword evidence="2" id="KW-1185">Reference proteome</keyword>
<reference evidence="1 2" key="1">
    <citation type="journal article" date="2018" name="Mol. Plant">
        <title>The genome of Artemisia annua provides insight into the evolution of Asteraceae family and artemisinin biosynthesis.</title>
        <authorList>
            <person name="Shen Q."/>
            <person name="Zhang L."/>
            <person name="Liao Z."/>
            <person name="Wang S."/>
            <person name="Yan T."/>
            <person name="Shi P."/>
            <person name="Liu M."/>
            <person name="Fu X."/>
            <person name="Pan Q."/>
            <person name="Wang Y."/>
            <person name="Lv Z."/>
            <person name="Lu X."/>
            <person name="Zhang F."/>
            <person name="Jiang W."/>
            <person name="Ma Y."/>
            <person name="Chen M."/>
            <person name="Hao X."/>
            <person name="Li L."/>
            <person name="Tang Y."/>
            <person name="Lv G."/>
            <person name="Zhou Y."/>
            <person name="Sun X."/>
            <person name="Brodelius P.E."/>
            <person name="Rose J.K.C."/>
            <person name="Tang K."/>
        </authorList>
    </citation>
    <scope>NUCLEOTIDE SEQUENCE [LARGE SCALE GENOMIC DNA]</scope>
    <source>
        <strain evidence="2">cv. Huhao1</strain>
        <tissue evidence="1">Leaf</tissue>
    </source>
</reference>
<organism evidence="1 2">
    <name type="scientific">Artemisia annua</name>
    <name type="common">Sweet wormwood</name>
    <dbReference type="NCBI Taxonomy" id="35608"/>
    <lineage>
        <taxon>Eukaryota</taxon>
        <taxon>Viridiplantae</taxon>
        <taxon>Streptophyta</taxon>
        <taxon>Embryophyta</taxon>
        <taxon>Tracheophyta</taxon>
        <taxon>Spermatophyta</taxon>
        <taxon>Magnoliopsida</taxon>
        <taxon>eudicotyledons</taxon>
        <taxon>Gunneridae</taxon>
        <taxon>Pentapetalae</taxon>
        <taxon>asterids</taxon>
        <taxon>campanulids</taxon>
        <taxon>Asterales</taxon>
        <taxon>Asteraceae</taxon>
        <taxon>Asteroideae</taxon>
        <taxon>Anthemideae</taxon>
        <taxon>Artemisiinae</taxon>
        <taxon>Artemisia</taxon>
    </lineage>
</organism>
<dbReference type="Pfam" id="PF14223">
    <property type="entry name" value="Retrotran_gag_2"/>
    <property type="match status" value="1"/>
</dbReference>
<proteinExistence type="predicted"/>
<comment type="caution">
    <text evidence="1">The sequence shown here is derived from an EMBL/GenBank/DDBJ whole genome shotgun (WGS) entry which is preliminary data.</text>
</comment>
<sequence length="144" mass="16307">MASNLRIILKYEEKLGHIETPLPDPPAENATPEQLVAYQNQFVEQKDYVANGSQELYNTQMQLNACKIEERQSLSSHVLKMKSYIDKLEHLGHPMPHVLAVNTILGSLAKSLDNFMQGWDKTLGELHAMLKTADMCLPRTLFQA</sequence>
<accession>A0A2U1QCS4</accession>
<protein>
    <submittedName>
        <fullName evidence="1">Zinc finger, CCHC-type</fullName>
    </submittedName>
</protein>
<dbReference type="AlphaFoldDB" id="A0A2U1QCS4"/>
<dbReference type="EMBL" id="PKPP01000217">
    <property type="protein sequence ID" value="PWA95798.1"/>
    <property type="molecule type" value="Genomic_DNA"/>
</dbReference>
<dbReference type="OrthoDB" id="1708624at2759"/>